<evidence type="ECO:0000313" key="2">
    <source>
        <dbReference type="Proteomes" id="UP000223296"/>
    </source>
</evidence>
<reference evidence="1 2" key="1">
    <citation type="submission" date="2013-08" db="EMBL/GenBank/DDBJ databases">
        <authorList>
            <person name="Trees D."/>
        </authorList>
    </citation>
    <scope>NUCLEOTIDE SEQUENCE [LARGE SCALE GENOMIC DNA]</scope>
    <source>
        <strain evidence="1 2">3502</strain>
    </source>
</reference>
<evidence type="ECO:0000313" key="1">
    <source>
        <dbReference type="EMBL" id="PHJ36330.1"/>
    </source>
</evidence>
<gene>
    <name evidence="1" type="ORF">N776_08465</name>
</gene>
<dbReference type="Proteomes" id="UP000223296">
    <property type="component" value="Unassembled WGS sequence"/>
</dbReference>
<protein>
    <submittedName>
        <fullName evidence="1">Uncharacterized protein</fullName>
    </submittedName>
</protein>
<proteinExistence type="predicted"/>
<dbReference type="EMBL" id="AVBE01000002">
    <property type="protein sequence ID" value="PHJ36330.1"/>
    <property type="molecule type" value="Genomic_DNA"/>
</dbReference>
<dbReference type="AlphaFoldDB" id="A0AA44UAM8"/>
<accession>A0AA44UAM8</accession>
<comment type="caution">
    <text evidence="1">The sequence shown here is derived from an EMBL/GenBank/DDBJ whole genome shotgun (WGS) entry which is preliminary data.</text>
</comment>
<dbReference type="GeneID" id="71771580"/>
<sequence length="112" mass="13207">MKTFEKTWSAQYRDMEISVRNFWNLKRTGAEVYINGRRVYHNEAGMASASLRSLMGEYLEFEESGTKITVEIGSAWHFNETIRNINTHLRGTKLPGSNWRVQDKGHFHLWKR</sequence>
<organism evidence="1 2">
    <name type="scientific">Neisseria gonorrhoeae 3502</name>
    <dbReference type="NCBI Taxonomy" id="1193404"/>
    <lineage>
        <taxon>Bacteria</taxon>
        <taxon>Pseudomonadati</taxon>
        <taxon>Pseudomonadota</taxon>
        <taxon>Betaproteobacteria</taxon>
        <taxon>Neisseriales</taxon>
        <taxon>Neisseriaceae</taxon>
        <taxon>Neisseria</taxon>
    </lineage>
</organism>
<dbReference type="RefSeq" id="WP_003687455.1">
    <property type="nucleotide sequence ID" value="NZ_AVBE01000002.1"/>
</dbReference>
<name>A0AA44UAM8_NEIGO</name>